<sequence length="79" mass="8476">MTIELDARGLICPLPVLKARKALKTVAVGEILAVLATDPGAPKDFEHFCTTTGSELVKVEQLPDHARIEIRRMAPPGAS</sequence>
<reference evidence="3" key="1">
    <citation type="journal article" date="2014" name="Int. J. Syst. Evol. Microbiol.">
        <title>Complete genome sequence of Corynebacterium casei LMG S-19264T (=DSM 44701T), isolated from a smear-ripened cheese.</title>
        <authorList>
            <consortium name="US DOE Joint Genome Institute (JGI-PGF)"/>
            <person name="Walter F."/>
            <person name="Albersmeier A."/>
            <person name="Kalinowski J."/>
            <person name="Ruckert C."/>
        </authorList>
    </citation>
    <scope>NUCLEOTIDE SEQUENCE</scope>
    <source>
        <strain evidence="3">CGMCC 1.15725</strain>
    </source>
</reference>
<keyword evidence="4" id="KW-1185">Reference proteome</keyword>
<evidence type="ECO:0000259" key="2">
    <source>
        <dbReference type="PROSITE" id="PS01148"/>
    </source>
</evidence>
<dbReference type="SUPFAM" id="SSF64307">
    <property type="entry name" value="SirA-like"/>
    <property type="match status" value="1"/>
</dbReference>
<feature type="domain" description="UPF0033" evidence="2">
    <location>
        <begin position="5"/>
        <end position="29"/>
    </location>
</feature>
<name>A0A8J2YQV6_9PROT</name>
<dbReference type="Gene3D" id="3.30.110.40">
    <property type="entry name" value="TusA-like domain"/>
    <property type="match status" value="1"/>
</dbReference>
<dbReference type="PANTHER" id="PTHR33279:SF6">
    <property type="entry name" value="SULFUR CARRIER PROTEIN YEDF-RELATED"/>
    <property type="match status" value="1"/>
</dbReference>
<reference evidence="3" key="2">
    <citation type="submission" date="2020-09" db="EMBL/GenBank/DDBJ databases">
        <authorList>
            <person name="Sun Q."/>
            <person name="Zhou Y."/>
        </authorList>
    </citation>
    <scope>NUCLEOTIDE SEQUENCE</scope>
    <source>
        <strain evidence="3">CGMCC 1.15725</strain>
    </source>
</reference>
<dbReference type="Proteomes" id="UP000646365">
    <property type="component" value="Unassembled WGS sequence"/>
</dbReference>
<accession>A0A8J2YQV6</accession>
<dbReference type="CDD" id="cd00291">
    <property type="entry name" value="SirA_YedF_YeeD"/>
    <property type="match status" value="1"/>
</dbReference>
<comment type="caution">
    <text evidence="3">The sequence shown here is derived from an EMBL/GenBank/DDBJ whole genome shotgun (WGS) entry which is preliminary data.</text>
</comment>
<protein>
    <recommendedName>
        <fullName evidence="2">UPF0033 domain-containing protein</fullName>
    </recommendedName>
</protein>
<dbReference type="PANTHER" id="PTHR33279">
    <property type="entry name" value="SULFUR CARRIER PROTEIN YEDF-RELATED"/>
    <property type="match status" value="1"/>
</dbReference>
<organism evidence="3 4">
    <name type="scientific">Aliidongia dinghuensis</name>
    <dbReference type="NCBI Taxonomy" id="1867774"/>
    <lineage>
        <taxon>Bacteria</taxon>
        <taxon>Pseudomonadati</taxon>
        <taxon>Pseudomonadota</taxon>
        <taxon>Alphaproteobacteria</taxon>
        <taxon>Rhodospirillales</taxon>
        <taxon>Dongiaceae</taxon>
        <taxon>Aliidongia</taxon>
    </lineage>
</organism>
<dbReference type="RefSeq" id="WP_189042383.1">
    <property type="nucleotide sequence ID" value="NZ_BMJQ01000001.1"/>
</dbReference>
<dbReference type="AlphaFoldDB" id="A0A8J2YQV6"/>
<proteinExistence type="inferred from homology"/>
<gene>
    <name evidence="3" type="ORF">GCM10011611_06660</name>
</gene>
<dbReference type="Pfam" id="PF01206">
    <property type="entry name" value="TusA"/>
    <property type="match status" value="1"/>
</dbReference>
<dbReference type="PROSITE" id="PS01148">
    <property type="entry name" value="UPF0033"/>
    <property type="match status" value="1"/>
</dbReference>
<evidence type="ECO:0000313" key="4">
    <source>
        <dbReference type="Proteomes" id="UP000646365"/>
    </source>
</evidence>
<evidence type="ECO:0000256" key="1">
    <source>
        <dbReference type="ARBA" id="ARBA00008984"/>
    </source>
</evidence>
<dbReference type="InterPro" id="IPR036868">
    <property type="entry name" value="TusA-like_sf"/>
</dbReference>
<evidence type="ECO:0000313" key="3">
    <source>
        <dbReference type="EMBL" id="GGF03862.1"/>
    </source>
</evidence>
<comment type="similarity">
    <text evidence="1">Belongs to the sulfur carrier protein TusA family.</text>
</comment>
<dbReference type="InterPro" id="IPR001455">
    <property type="entry name" value="TusA-like"/>
</dbReference>
<dbReference type="EMBL" id="BMJQ01000001">
    <property type="protein sequence ID" value="GGF03862.1"/>
    <property type="molecule type" value="Genomic_DNA"/>
</dbReference>